<feature type="transmembrane region" description="Helical" evidence="1">
    <location>
        <begin position="176"/>
        <end position="200"/>
    </location>
</feature>
<protein>
    <recommendedName>
        <fullName evidence="2">Phosphatidic acid phosphatase type 2/haloperoxidase domain-containing protein</fullName>
    </recommendedName>
</protein>
<dbReference type="InterPro" id="IPR000326">
    <property type="entry name" value="PAP2/HPO"/>
</dbReference>
<dbReference type="EMBL" id="CP001102">
    <property type="protein sequence ID" value="ACE06096.1"/>
    <property type="molecule type" value="Genomic_DNA"/>
</dbReference>
<gene>
    <name evidence="3" type="ordered locus">Aasi_0709</name>
</gene>
<dbReference type="Pfam" id="PF01569">
    <property type="entry name" value="PAP2"/>
    <property type="match status" value="1"/>
</dbReference>
<feature type="transmembrane region" description="Helical" evidence="1">
    <location>
        <begin position="42"/>
        <end position="62"/>
    </location>
</feature>
<dbReference type="KEGG" id="aas:Aasi_0709"/>
<keyword evidence="4" id="KW-1185">Reference proteome</keyword>
<dbReference type="AlphaFoldDB" id="B3ES94"/>
<dbReference type="HOGENOM" id="CLU_1183030_0_0_10"/>
<dbReference type="RefSeq" id="WP_012472865.1">
    <property type="nucleotide sequence ID" value="NC_010830.1"/>
</dbReference>
<keyword evidence="1" id="KW-1133">Transmembrane helix</keyword>
<accession>B3ES94</accession>
<dbReference type="OrthoDB" id="256494at2"/>
<feature type="transmembrane region" description="Helical" evidence="1">
    <location>
        <begin position="118"/>
        <end position="137"/>
    </location>
</feature>
<organism evidence="3 4">
    <name type="scientific">Amoebophilus asiaticus (strain 5a2)</name>
    <dbReference type="NCBI Taxonomy" id="452471"/>
    <lineage>
        <taxon>Bacteria</taxon>
        <taxon>Pseudomonadati</taxon>
        <taxon>Bacteroidota</taxon>
        <taxon>Cytophagia</taxon>
        <taxon>Cytophagales</taxon>
        <taxon>Amoebophilaceae</taxon>
        <taxon>Candidatus Amoebophilus</taxon>
    </lineage>
</organism>
<dbReference type="eggNOG" id="COG0671">
    <property type="taxonomic scope" value="Bacteria"/>
</dbReference>
<dbReference type="Proteomes" id="UP000001227">
    <property type="component" value="Chromosome"/>
</dbReference>
<name>B3ES94_AMOA5</name>
<feature type="transmembrane region" description="Helical" evidence="1">
    <location>
        <begin position="91"/>
        <end position="112"/>
    </location>
</feature>
<evidence type="ECO:0000256" key="1">
    <source>
        <dbReference type="SAM" id="Phobius"/>
    </source>
</evidence>
<reference evidence="3 4" key="1">
    <citation type="journal article" date="2010" name="J. Bacteriol.">
        <title>The genome of the amoeba symbiont 'Candidatus Amoebophilus asiaticus' reveals common mechanisms for host cell interaction among amoeba-associated bacteria.</title>
        <authorList>
            <person name="Schmitz-Esser S."/>
            <person name="Tischler P."/>
            <person name="Arnold R."/>
            <person name="Montanaro J."/>
            <person name="Wagner M."/>
            <person name="Rattei T."/>
            <person name="Horn M."/>
        </authorList>
    </citation>
    <scope>NUCLEOTIDE SEQUENCE [LARGE SCALE GENOMIC DNA]</scope>
    <source>
        <strain evidence="3 4">5a2</strain>
    </source>
</reference>
<feature type="transmembrane region" description="Helical" evidence="1">
    <location>
        <begin position="7"/>
        <end position="30"/>
    </location>
</feature>
<keyword evidence="1" id="KW-0472">Membrane</keyword>
<dbReference type="STRING" id="452471.Aasi_0709"/>
<feature type="transmembrane region" description="Helical" evidence="1">
    <location>
        <begin position="212"/>
        <end position="233"/>
    </location>
</feature>
<keyword evidence="1" id="KW-0812">Transmembrane</keyword>
<sequence length="234" mass="27143">MKYKTILWLNFASLIEAFIIKVLIDYKIVVCNFGGLHNLYDMIAMVSVKNMLVLGGYQMYFWPQKNHKLHKKIYLVPTLLDKRIPAIPELFWIYSPLYYVFFSLAILCLKNYNSSALHAWLMLMHSSFWFVHFPTGIRKEFREKVRGVPTDKVTKFIMDLVHDHDTEDNACPSMHCAFAVFLAFITYPFYPTLSIAFPIIVSLSCLFTKQHLIVDIVPGFLLGALHGFINMSLS</sequence>
<proteinExistence type="predicted"/>
<feature type="domain" description="Phosphatidic acid phosphatase type 2/haloperoxidase" evidence="2">
    <location>
        <begin position="166"/>
        <end position="229"/>
    </location>
</feature>
<evidence type="ECO:0000259" key="2">
    <source>
        <dbReference type="Pfam" id="PF01569"/>
    </source>
</evidence>
<evidence type="ECO:0000313" key="3">
    <source>
        <dbReference type="EMBL" id="ACE06096.1"/>
    </source>
</evidence>
<evidence type="ECO:0000313" key="4">
    <source>
        <dbReference type="Proteomes" id="UP000001227"/>
    </source>
</evidence>